<evidence type="ECO:0000313" key="1">
    <source>
        <dbReference type="EMBL" id="KAL0457867.1"/>
    </source>
</evidence>
<dbReference type="AlphaFoldDB" id="A0AAW2XV62"/>
<proteinExistence type="predicted"/>
<reference evidence="1" key="1">
    <citation type="submission" date="2020-06" db="EMBL/GenBank/DDBJ databases">
        <authorList>
            <person name="Li T."/>
            <person name="Hu X."/>
            <person name="Zhang T."/>
            <person name="Song X."/>
            <person name="Zhang H."/>
            <person name="Dai N."/>
            <person name="Sheng W."/>
            <person name="Hou X."/>
            <person name="Wei L."/>
        </authorList>
    </citation>
    <scope>NUCLEOTIDE SEQUENCE</scope>
    <source>
        <strain evidence="1">KEN1</strain>
        <tissue evidence="1">Leaf</tissue>
    </source>
</reference>
<gene>
    <name evidence="1" type="ORF">Slati_0413900</name>
</gene>
<accession>A0AAW2XV62</accession>
<reference evidence="1" key="2">
    <citation type="journal article" date="2024" name="Plant">
        <title>Genomic evolution and insights into agronomic trait innovations of Sesamum species.</title>
        <authorList>
            <person name="Miao H."/>
            <person name="Wang L."/>
            <person name="Qu L."/>
            <person name="Liu H."/>
            <person name="Sun Y."/>
            <person name="Le M."/>
            <person name="Wang Q."/>
            <person name="Wei S."/>
            <person name="Zheng Y."/>
            <person name="Lin W."/>
            <person name="Duan Y."/>
            <person name="Cao H."/>
            <person name="Xiong S."/>
            <person name="Wang X."/>
            <person name="Wei L."/>
            <person name="Li C."/>
            <person name="Ma Q."/>
            <person name="Ju M."/>
            <person name="Zhao R."/>
            <person name="Li G."/>
            <person name="Mu C."/>
            <person name="Tian Q."/>
            <person name="Mei H."/>
            <person name="Zhang T."/>
            <person name="Gao T."/>
            <person name="Zhang H."/>
        </authorList>
    </citation>
    <scope>NUCLEOTIDE SEQUENCE</scope>
    <source>
        <strain evidence="1">KEN1</strain>
    </source>
</reference>
<protein>
    <submittedName>
        <fullName evidence="1">Uncharacterized protein</fullName>
    </submittedName>
</protein>
<comment type="caution">
    <text evidence="1">The sequence shown here is derived from an EMBL/GenBank/DDBJ whole genome shotgun (WGS) entry which is preliminary data.</text>
</comment>
<name>A0AAW2XV62_9LAMI</name>
<sequence length="170" mass="19163">MALITCAHNIAGANSDYFAIRMHYDGQMRELSRRMYVGEEIAHFDYCEADVMLLLELYINTELLTFFYSRNGINDCNSISMISTYAHTLELINFIDEDRMIGIFLDYGHGLERSQSEFSSRGHDSEVAINEESGEVVRAEVSQGVEDEGIRTEVSQGVGDEVIRAEVSQG</sequence>
<organism evidence="1">
    <name type="scientific">Sesamum latifolium</name>
    <dbReference type="NCBI Taxonomy" id="2727402"/>
    <lineage>
        <taxon>Eukaryota</taxon>
        <taxon>Viridiplantae</taxon>
        <taxon>Streptophyta</taxon>
        <taxon>Embryophyta</taxon>
        <taxon>Tracheophyta</taxon>
        <taxon>Spermatophyta</taxon>
        <taxon>Magnoliopsida</taxon>
        <taxon>eudicotyledons</taxon>
        <taxon>Gunneridae</taxon>
        <taxon>Pentapetalae</taxon>
        <taxon>asterids</taxon>
        <taxon>lamiids</taxon>
        <taxon>Lamiales</taxon>
        <taxon>Pedaliaceae</taxon>
        <taxon>Sesamum</taxon>
    </lineage>
</organism>
<dbReference type="EMBL" id="JACGWN010000002">
    <property type="protein sequence ID" value="KAL0457867.1"/>
    <property type="molecule type" value="Genomic_DNA"/>
</dbReference>